<dbReference type="SMART" id="SM00448">
    <property type="entry name" value="REC"/>
    <property type="match status" value="1"/>
</dbReference>
<dbReference type="SUPFAM" id="SSF52172">
    <property type="entry name" value="CheY-like"/>
    <property type="match status" value="1"/>
</dbReference>
<organism evidence="4 5">
    <name type="scientific">Flavobacterium rhizosphaerae</name>
    <dbReference type="NCBI Taxonomy" id="3163298"/>
    <lineage>
        <taxon>Bacteria</taxon>
        <taxon>Pseudomonadati</taxon>
        <taxon>Bacteroidota</taxon>
        <taxon>Flavobacteriia</taxon>
        <taxon>Flavobacteriales</taxon>
        <taxon>Flavobacteriaceae</taxon>
        <taxon>Flavobacterium</taxon>
    </lineage>
</organism>
<evidence type="ECO:0000259" key="2">
    <source>
        <dbReference type="PROSITE" id="PS50110"/>
    </source>
</evidence>
<dbReference type="Gene3D" id="2.40.50.1020">
    <property type="entry name" value="LytTr DNA-binding domain"/>
    <property type="match status" value="1"/>
</dbReference>
<reference evidence="4 5" key="1">
    <citation type="submission" date="2024-06" db="EMBL/GenBank/DDBJ databases">
        <authorList>
            <person name="Kaempfer P."/>
            <person name="Viver T."/>
        </authorList>
    </citation>
    <scope>NUCLEOTIDE SEQUENCE [LARGE SCALE GENOMIC DNA]</scope>
    <source>
        <strain evidence="4 5">ST-119</strain>
    </source>
</reference>
<feature type="domain" description="HTH LytTR-type" evidence="3">
    <location>
        <begin position="135"/>
        <end position="207"/>
    </location>
</feature>
<dbReference type="PANTHER" id="PTHR37299">
    <property type="entry name" value="TRANSCRIPTIONAL REGULATOR-RELATED"/>
    <property type="match status" value="1"/>
</dbReference>
<dbReference type="InterPro" id="IPR011006">
    <property type="entry name" value="CheY-like_superfamily"/>
</dbReference>
<keyword evidence="4" id="KW-0238">DNA-binding</keyword>
<proteinExistence type="predicted"/>
<keyword evidence="5" id="KW-1185">Reference proteome</keyword>
<dbReference type="Pfam" id="PF00072">
    <property type="entry name" value="Response_reg"/>
    <property type="match status" value="1"/>
</dbReference>
<dbReference type="InterPro" id="IPR007492">
    <property type="entry name" value="LytTR_DNA-bd_dom"/>
</dbReference>
<comment type="caution">
    <text evidence="4">The sequence shown here is derived from an EMBL/GenBank/DDBJ whole genome shotgun (WGS) entry which is preliminary data.</text>
</comment>
<dbReference type="Proteomes" id="UP001629156">
    <property type="component" value="Unassembled WGS sequence"/>
</dbReference>
<dbReference type="EMBL" id="JBELPZ010000019">
    <property type="protein sequence ID" value="MFL9845599.1"/>
    <property type="molecule type" value="Genomic_DNA"/>
</dbReference>
<feature type="domain" description="Response regulatory" evidence="2">
    <location>
        <begin position="6"/>
        <end position="117"/>
    </location>
</feature>
<feature type="modified residue" description="4-aspartylphosphate" evidence="1">
    <location>
        <position position="57"/>
    </location>
</feature>
<dbReference type="GO" id="GO:0003677">
    <property type="term" value="F:DNA binding"/>
    <property type="evidence" value="ECO:0007669"/>
    <property type="project" value="UniProtKB-KW"/>
</dbReference>
<dbReference type="InterPro" id="IPR001789">
    <property type="entry name" value="Sig_transdc_resp-reg_receiver"/>
</dbReference>
<name>A0ABW8YZS9_9FLAO</name>
<evidence type="ECO:0000313" key="5">
    <source>
        <dbReference type="Proteomes" id="UP001629156"/>
    </source>
</evidence>
<protein>
    <submittedName>
        <fullName evidence="4">LytTR family DNA-binding domain-containing protein</fullName>
    </submittedName>
</protein>
<dbReference type="Pfam" id="PF04397">
    <property type="entry name" value="LytTR"/>
    <property type="match status" value="1"/>
</dbReference>
<keyword evidence="1" id="KW-0597">Phosphoprotein</keyword>
<dbReference type="PROSITE" id="PS50110">
    <property type="entry name" value="RESPONSE_REGULATORY"/>
    <property type="match status" value="1"/>
</dbReference>
<evidence type="ECO:0000256" key="1">
    <source>
        <dbReference type="PROSITE-ProRule" id="PRU00169"/>
    </source>
</evidence>
<evidence type="ECO:0000313" key="4">
    <source>
        <dbReference type="EMBL" id="MFL9845599.1"/>
    </source>
</evidence>
<dbReference type="RefSeq" id="WP_408085881.1">
    <property type="nucleotide sequence ID" value="NZ_JBELPZ010000019.1"/>
</dbReference>
<dbReference type="SMART" id="SM00850">
    <property type="entry name" value="LytTR"/>
    <property type="match status" value="1"/>
</dbReference>
<accession>A0ABW8YZS9</accession>
<dbReference type="Gene3D" id="3.40.50.2300">
    <property type="match status" value="1"/>
</dbReference>
<gene>
    <name evidence="4" type="ORF">ABS766_14345</name>
</gene>
<sequence length="233" mass="26775">MGTIYRCLIVDDETPAHKAIASHLSKFTDLEHTASAYSGKEALKLLSENHFDIIFLDINMPLISGIELMDMQPVRPLTIITTAHSDYAMNGYDNDVVDYLLKPISFEKFAKAMEKARALYDYSKKAVSAEKERFFNCRVNGERLQIPVDDILYFESYGNYLKMYTIKSKRPVVLHGTLVNVLDEVKSPDLIRIHRTYILNRKYVKKVNLNSVDIYSGRQLPVGRQYKLLLSNL</sequence>
<evidence type="ECO:0000259" key="3">
    <source>
        <dbReference type="PROSITE" id="PS50930"/>
    </source>
</evidence>
<dbReference type="PANTHER" id="PTHR37299:SF1">
    <property type="entry name" value="STAGE 0 SPORULATION PROTEIN A HOMOLOG"/>
    <property type="match status" value="1"/>
</dbReference>
<dbReference type="PROSITE" id="PS50930">
    <property type="entry name" value="HTH_LYTTR"/>
    <property type="match status" value="1"/>
</dbReference>
<dbReference type="InterPro" id="IPR046947">
    <property type="entry name" value="LytR-like"/>
</dbReference>